<keyword evidence="1" id="KW-0812">Transmembrane</keyword>
<dbReference type="Proteomes" id="UP000198345">
    <property type="component" value="Unassembled WGS sequence"/>
</dbReference>
<accession>A0A226HP45</accession>
<dbReference type="PIRSF" id="PIRSF018266">
    <property type="entry name" value="FecR"/>
    <property type="match status" value="1"/>
</dbReference>
<dbReference type="AlphaFoldDB" id="A0A226HP45"/>
<dbReference type="InterPro" id="IPR006860">
    <property type="entry name" value="FecR"/>
</dbReference>
<keyword evidence="5" id="KW-1185">Reference proteome</keyword>
<dbReference type="InterPro" id="IPR032508">
    <property type="entry name" value="FecR_C"/>
</dbReference>
<dbReference type="Pfam" id="PF16344">
    <property type="entry name" value="FecR_C"/>
    <property type="match status" value="1"/>
</dbReference>
<dbReference type="PANTHER" id="PTHR30273">
    <property type="entry name" value="PERIPLASMIC SIGNAL SENSOR AND SIGMA FACTOR ACTIVATOR FECR-RELATED"/>
    <property type="match status" value="1"/>
</dbReference>
<keyword evidence="1" id="KW-1133">Transmembrane helix</keyword>
<dbReference type="EMBL" id="MUGW01000003">
    <property type="protein sequence ID" value="OXA95902.1"/>
    <property type="molecule type" value="Genomic_DNA"/>
</dbReference>
<protein>
    <recommendedName>
        <fullName evidence="6">Iron dicitrate transport regulator FecR</fullName>
    </recommendedName>
</protein>
<dbReference type="Gene3D" id="2.60.120.1440">
    <property type="match status" value="1"/>
</dbReference>
<sequence length="361" mass="40882">MKRPNKKTTVNSNYKVMEKEEFEKLFERYVRNELSEQELEQLMQAVKKDQYDVFLKDEIYTSLKEDEVSDFMDEQRAEIILNTILSESKSESKLVPLHPQKRNRKKTFRILFAAAGIAVLAAISSTFLFKSTPETPLKDVQQTPTEESALIAFSGKQLIHLPDGSTVLLNDNSSLEYNKNSFDDKTREVTLTGEAFFDIQRNEKKAFIVHTGKVQTKVLGTAFNINARKSSAAIEVTVARGKVQVGDAEKVYGVITPNQQIKVEKNTLAYQQSNINATAVTQWKNNYLILDDISMDQAVALISEKYKVKIQLNENIKNCRITASFLNDEDLDHILKVVCSVMEINYHYTDSGAVVIDGKGC</sequence>
<name>A0A226HP45_9FLAO</name>
<keyword evidence="1" id="KW-0472">Membrane</keyword>
<feature type="domain" description="Protein FecR C-terminal" evidence="3">
    <location>
        <begin position="287"/>
        <end position="349"/>
    </location>
</feature>
<evidence type="ECO:0000259" key="3">
    <source>
        <dbReference type="Pfam" id="PF16344"/>
    </source>
</evidence>
<dbReference type="PANTHER" id="PTHR30273:SF2">
    <property type="entry name" value="PROTEIN FECR"/>
    <property type="match status" value="1"/>
</dbReference>
<evidence type="ECO:0000259" key="2">
    <source>
        <dbReference type="Pfam" id="PF04773"/>
    </source>
</evidence>
<dbReference type="Gene3D" id="3.55.50.30">
    <property type="match status" value="1"/>
</dbReference>
<dbReference type="GO" id="GO:0016989">
    <property type="term" value="F:sigma factor antagonist activity"/>
    <property type="evidence" value="ECO:0007669"/>
    <property type="project" value="TreeGrafter"/>
</dbReference>
<gene>
    <name evidence="4" type="ORF">B0A66_02030</name>
</gene>
<organism evidence="4 5">
    <name type="scientific">Flavobacterium hercynium</name>
    <dbReference type="NCBI Taxonomy" id="387094"/>
    <lineage>
        <taxon>Bacteria</taxon>
        <taxon>Pseudomonadati</taxon>
        <taxon>Bacteroidota</taxon>
        <taxon>Flavobacteriia</taxon>
        <taxon>Flavobacteriales</taxon>
        <taxon>Flavobacteriaceae</taxon>
        <taxon>Flavobacterium</taxon>
    </lineage>
</organism>
<dbReference type="Pfam" id="PF04773">
    <property type="entry name" value="FecR"/>
    <property type="match status" value="1"/>
</dbReference>
<reference evidence="4 5" key="1">
    <citation type="submission" date="2016-11" db="EMBL/GenBank/DDBJ databases">
        <title>Whole genomes of Flavobacteriaceae.</title>
        <authorList>
            <person name="Stine C."/>
            <person name="Li C."/>
            <person name="Tadesse D."/>
        </authorList>
    </citation>
    <scope>NUCLEOTIDE SEQUENCE [LARGE SCALE GENOMIC DNA]</scope>
    <source>
        <strain evidence="4 5">DSM 18292</strain>
    </source>
</reference>
<feature type="transmembrane region" description="Helical" evidence="1">
    <location>
        <begin position="110"/>
        <end position="129"/>
    </location>
</feature>
<feature type="domain" description="FecR protein" evidence="2">
    <location>
        <begin position="155"/>
        <end position="244"/>
    </location>
</feature>
<proteinExistence type="predicted"/>
<evidence type="ECO:0000313" key="5">
    <source>
        <dbReference type="Proteomes" id="UP000198345"/>
    </source>
</evidence>
<dbReference type="InterPro" id="IPR012373">
    <property type="entry name" value="Ferrdict_sens_TM"/>
</dbReference>
<comment type="caution">
    <text evidence="4">The sequence shown here is derived from an EMBL/GenBank/DDBJ whole genome shotgun (WGS) entry which is preliminary data.</text>
</comment>
<evidence type="ECO:0000256" key="1">
    <source>
        <dbReference type="SAM" id="Phobius"/>
    </source>
</evidence>
<evidence type="ECO:0008006" key="6">
    <source>
        <dbReference type="Google" id="ProtNLM"/>
    </source>
</evidence>
<evidence type="ECO:0000313" key="4">
    <source>
        <dbReference type="EMBL" id="OXA95902.1"/>
    </source>
</evidence>